<name>A0ABV2EE37_9STAP</name>
<gene>
    <name evidence="3" type="ORF">ABHD89_002476</name>
</gene>
<dbReference type="CDD" id="cd03794">
    <property type="entry name" value="GT4_WbuB-like"/>
    <property type="match status" value="1"/>
</dbReference>
<dbReference type="Pfam" id="PF13579">
    <property type="entry name" value="Glyco_trans_4_4"/>
    <property type="match status" value="1"/>
</dbReference>
<dbReference type="Gene3D" id="3.40.50.2000">
    <property type="entry name" value="Glycogen Phosphorylase B"/>
    <property type="match status" value="2"/>
</dbReference>
<organism evidence="3 4">
    <name type="scientific">Salinicoccus halitifaciens</name>
    <dbReference type="NCBI Taxonomy" id="1073415"/>
    <lineage>
        <taxon>Bacteria</taxon>
        <taxon>Bacillati</taxon>
        <taxon>Bacillota</taxon>
        <taxon>Bacilli</taxon>
        <taxon>Bacillales</taxon>
        <taxon>Staphylococcaceae</taxon>
        <taxon>Salinicoccus</taxon>
    </lineage>
</organism>
<dbReference type="Proteomes" id="UP001549019">
    <property type="component" value="Unassembled WGS sequence"/>
</dbReference>
<evidence type="ECO:0000313" key="3">
    <source>
        <dbReference type="EMBL" id="MET3112050.1"/>
    </source>
</evidence>
<dbReference type="PANTHER" id="PTHR12526:SF630">
    <property type="entry name" value="GLYCOSYLTRANSFERASE"/>
    <property type="match status" value="1"/>
</dbReference>
<evidence type="ECO:0000313" key="4">
    <source>
        <dbReference type="Proteomes" id="UP001549019"/>
    </source>
</evidence>
<dbReference type="InterPro" id="IPR001296">
    <property type="entry name" value="Glyco_trans_1"/>
</dbReference>
<dbReference type="Pfam" id="PF00534">
    <property type="entry name" value="Glycos_transf_1"/>
    <property type="match status" value="1"/>
</dbReference>
<feature type="domain" description="Glycosyl transferase family 1" evidence="1">
    <location>
        <begin position="220"/>
        <end position="386"/>
    </location>
</feature>
<dbReference type="SUPFAM" id="SSF53756">
    <property type="entry name" value="UDP-Glycosyltransferase/glycogen phosphorylase"/>
    <property type="match status" value="1"/>
</dbReference>
<keyword evidence="4" id="KW-1185">Reference proteome</keyword>
<accession>A0ABV2EE37</accession>
<feature type="domain" description="Glycosyltransferase subfamily 4-like N-terminal" evidence="2">
    <location>
        <begin position="27"/>
        <end position="201"/>
    </location>
</feature>
<dbReference type="RefSeq" id="WP_230822523.1">
    <property type="nucleotide sequence ID" value="NZ_JAJNCU010000008.1"/>
</dbReference>
<reference evidence="3 4" key="1">
    <citation type="submission" date="2024-05" db="EMBL/GenBank/DDBJ databases">
        <title>Genomic Encyclopedia of Type Strains, Phase IV (KMG-IV): sequencing the most valuable type-strain genomes for metagenomic binning, comparative biology and taxonomic classification.</title>
        <authorList>
            <person name="Goeker M."/>
        </authorList>
    </citation>
    <scope>NUCLEOTIDE SEQUENCE [LARGE SCALE GENOMIC DNA]</scope>
    <source>
        <strain evidence="3 4">DSM 25286</strain>
    </source>
</reference>
<protein>
    <submittedName>
        <fullName evidence="3">Glycosyltransferase involved in cell wall biosynthesis</fullName>
    </submittedName>
</protein>
<dbReference type="EMBL" id="JBDZDV010000008">
    <property type="protein sequence ID" value="MET3112050.1"/>
    <property type="molecule type" value="Genomic_DNA"/>
</dbReference>
<dbReference type="PANTHER" id="PTHR12526">
    <property type="entry name" value="GLYCOSYLTRANSFERASE"/>
    <property type="match status" value="1"/>
</dbReference>
<proteinExistence type="predicted"/>
<comment type="caution">
    <text evidence="3">The sequence shown here is derived from an EMBL/GenBank/DDBJ whole genome shotgun (WGS) entry which is preliminary data.</text>
</comment>
<sequence length="415" mass="47687">MNNKKDILFLCQYFYPEYISSATLPYDTAKRLSEEGFSVDVITGYPKEYTSEESIPENEVINDIWISRLNYKQMDRSSFVGRLINYFSFTISVFKKFGRLRNYKVIVVYSNPPVLPIIPALAKKLFGVDVVFVSYDIYPEIAQKTGVLSENSVLSKIMNLLNKFIFKNLTSVVALSNEMKSFLLQNRSQLQSEQIEVIPNWHEDNNKEDRRFLYEDSSYFKTLKQSNKLIVSYFGNLGTAQDIETLMNTMLKVKAEDNIHFLFAGHGNKLEKLKEFVHQHDITNIDIYSYLHGQEFSEALDASDCFIVTLDEKLNGLAVPSKTYSYLMAGKPVIAIMSENCDIVTDLTDYNAGLHVKNGDSESLRKQLINLGEKGRVENMGRNARKLFKEKHTKDISTQKYVDLITKIRGDMKNV</sequence>
<dbReference type="InterPro" id="IPR028098">
    <property type="entry name" value="Glyco_trans_4-like_N"/>
</dbReference>
<evidence type="ECO:0000259" key="2">
    <source>
        <dbReference type="Pfam" id="PF13579"/>
    </source>
</evidence>
<evidence type="ECO:0000259" key="1">
    <source>
        <dbReference type="Pfam" id="PF00534"/>
    </source>
</evidence>